<feature type="chain" id="PRO_5045412635" description="Lipoprotein" evidence="2">
    <location>
        <begin position="34"/>
        <end position="777"/>
    </location>
</feature>
<organism evidence="3 4">
    <name type="scientific">Mycoplasmopsis ciconiae</name>
    <dbReference type="NCBI Taxonomy" id="561067"/>
    <lineage>
        <taxon>Bacteria</taxon>
        <taxon>Bacillati</taxon>
        <taxon>Mycoplasmatota</taxon>
        <taxon>Mycoplasmoidales</taxon>
        <taxon>Metamycoplasmataceae</taxon>
        <taxon>Mycoplasmopsis</taxon>
    </lineage>
</organism>
<sequence length="777" mass="86614">MKLKNKKIAFSLLVTSSALVIPLIAASCNSTQANPKNPVTEPSLPSTPNTNNASVTQTPNIGSTYLIDANDEQMLNQMPFSYFISEPNYFKSVILKPILAKEANKQFREKDFNISISADQFKNIQVTKNADNTASYTIDVTFMPANLSNKKFEPKNSKYTFSNIHYSQLSGINHELKATRNSTFNTNTLFNKIITLDINLKNNSFLGYLSNKDNYNKIIKDIESHLNLKNAKVVNAAVDFTKFRKTAADTFVLDFWVVGVNESAHSNGAKAIKLEVAFKVSNEFNIIQDASKATEQTYQIAQLYNYPAIGLASDTKLENYRIQDLLISDPQLRKRYLHIFEKNLGLVDLGYEIHYAGAADINNSHELVPGMSVARLWLAKGSGSVPGISSSTKAIYILVPTVKVVANNVFANTKLEFSQTISQQDTLGSFLANPTTQKQVLQEVKNTLVQANKNLENATLFVDEETFTSFEEVPSTEANTKTYKAKIKLLTDFGQTSIANNQVKILEDSRALVTLEVLLKQAHTPFKNNPNTPNLATFDESKLTNLFVYNVDLSQASTMTNNLSSQTLPIYYADANLRSKIIESLLTSLKGKNITVVSAAKDFDNFHRISNDAFVLDFWIVPINNHQLTNQAKAQKVNVLVKVQNETPNDKIVANDLAANYNAALIQNQFVSFNDTNAPLIISDFSGYYQNSDNRLNLIKTLKNKLNISEDSEVDIVNAQDLSVDSNASKVLIEPFENNPGVAIAQFWIVSKKESKLFTNAQKTPVQLQALVWFKKQ</sequence>
<comment type="caution">
    <text evidence="3">The sequence shown here is derived from an EMBL/GenBank/DDBJ whole genome shotgun (WGS) entry which is preliminary data.</text>
</comment>
<accession>A0ABU7MKG2</accession>
<dbReference type="EMBL" id="JAZDWZ010000001">
    <property type="protein sequence ID" value="MEE3928015.1"/>
    <property type="molecule type" value="Genomic_DNA"/>
</dbReference>
<evidence type="ECO:0000313" key="4">
    <source>
        <dbReference type="Proteomes" id="UP001344817"/>
    </source>
</evidence>
<evidence type="ECO:0000256" key="2">
    <source>
        <dbReference type="SAM" id="SignalP"/>
    </source>
</evidence>
<keyword evidence="2" id="KW-0732">Signal</keyword>
<name>A0ABU7MKG2_9BACT</name>
<reference evidence="3" key="1">
    <citation type="submission" date="2024-01" db="EMBL/GenBank/DDBJ databases">
        <title>Genome sequence of Mycoplasma ciconiae type strain DSM 25251.</title>
        <authorList>
            <person name="Spergser J."/>
        </authorList>
    </citation>
    <scope>NUCLEOTIDE SEQUENCE [LARGE SCALE GENOMIC DNA]</scope>
    <source>
        <strain evidence="3">DSM 25251</strain>
    </source>
</reference>
<evidence type="ECO:0000313" key="3">
    <source>
        <dbReference type="EMBL" id="MEE3928015.1"/>
    </source>
</evidence>
<feature type="compositionally biased region" description="Polar residues" evidence="1">
    <location>
        <begin position="43"/>
        <end position="57"/>
    </location>
</feature>
<protein>
    <recommendedName>
        <fullName evidence="5">Lipoprotein</fullName>
    </recommendedName>
</protein>
<evidence type="ECO:0008006" key="5">
    <source>
        <dbReference type="Google" id="ProtNLM"/>
    </source>
</evidence>
<keyword evidence="4" id="KW-1185">Reference proteome</keyword>
<feature type="region of interest" description="Disordered" evidence="1">
    <location>
        <begin position="31"/>
        <end position="57"/>
    </location>
</feature>
<evidence type="ECO:0000256" key="1">
    <source>
        <dbReference type="SAM" id="MobiDB-lite"/>
    </source>
</evidence>
<dbReference type="PROSITE" id="PS51257">
    <property type="entry name" value="PROKAR_LIPOPROTEIN"/>
    <property type="match status" value="1"/>
</dbReference>
<feature type="signal peptide" evidence="2">
    <location>
        <begin position="1"/>
        <end position="33"/>
    </location>
</feature>
<proteinExistence type="predicted"/>
<dbReference type="Proteomes" id="UP001344817">
    <property type="component" value="Unassembled WGS sequence"/>
</dbReference>
<dbReference type="RefSeq" id="WP_330500430.1">
    <property type="nucleotide sequence ID" value="NZ_JAZDWZ010000001.1"/>
</dbReference>
<gene>
    <name evidence="3" type="ORF">V2E24_00285</name>
</gene>